<organism evidence="2 3">
    <name type="scientific">Robbsia andropogonis</name>
    <dbReference type="NCBI Taxonomy" id="28092"/>
    <lineage>
        <taxon>Bacteria</taxon>
        <taxon>Pseudomonadati</taxon>
        <taxon>Pseudomonadota</taxon>
        <taxon>Betaproteobacteria</taxon>
        <taxon>Burkholderiales</taxon>
        <taxon>Burkholderiaceae</taxon>
        <taxon>Robbsia</taxon>
    </lineage>
</organism>
<comment type="caution">
    <text evidence="2">The sequence shown here is derived from an EMBL/GenBank/DDBJ whole genome shotgun (WGS) entry which is preliminary data.</text>
</comment>
<protein>
    <submittedName>
        <fullName evidence="2">Uncharacterized protein</fullName>
    </submittedName>
</protein>
<sequence>MTVDAEEGDGGGDGDDDIGIAEEAGSGLNDDERLRAGVSIEDGRGVRLGDGSLSGVSLAGSSRTPAGQNGDATVQLEFMLKLQLQIGIHGGVF</sequence>
<name>A0A0F5K3R8_9BURK</name>
<dbReference type="AlphaFoldDB" id="A0A0F5K3R8"/>
<keyword evidence="3" id="KW-1185">Reference proteome</keyword>
<dbReference type="PATRIC" id="fig|28092.6.peg.1556"/>
<accession>A0A0F5K3R8</accession>
<reference evidence="2 3" key="1">
    <citation type="submission" date="2015-03" db="EMBL/GenBank/DDBJ databases">
        <title>Draft Genome Sequence of Burkholderia andropogonis type strain ICMP2807, isolated from Sorghum bicolor.</title>
        <authorList>
            <person name="Lopes-Santos L."/>
            <person name="Castro D.B."/>
            <person name="Ottoboni L.M."/>
            <person name="Park D."/>
            <person name="Weirc B.S."/>
            <person name="Destefano S.A."/>
        </authorList>
    </citation>
    <scope>NUCLEOTIDE SEQUENCE [LARGE SCALE GENOMIC DNA]</scope>
    <source>
        <strain evidence="2 3">ICMP2807</strain>
    </source>
</reference>
<evidence type="ECO:0000313" key="2">
    <source>
        <dbReference type="EMBL" id="KKB64177.1"/>
    </source>
</evidence>
<proteinExistence type="predicted"/>
<evidence type="ECO:0000313" key="3">
    <source>
        <dbReference type="Proteomes" id="UP000033618"/>
    </source>
</evidence>
<evidence type="ECO:0000256" key="1">
    <source>
        <dbReference type="SAM" id="MobiDB-lite"/>
    </source>
</evidence>
<feature type="region of interest" description="Disordered" evidence="1">
    <location>
        <begin position="1"/>
        <end position="34"/>
    </location>
</feature>
<feature type="compositionally biased region" description="Acidic residues" evidence="1">
    <location>
        <begin position="1"/>
        <end position="20"/>
    </location>
</feature>
<dbReference type="Proteomes" id="UP000033618">
    <property type="component" value="Unassembled WGS sequence"/>
</dbReference>
<gene>
    <name evidence="2" type="ORF">WM40_06555</name>
</gene>
<dbReference type="EMBL" id="LAQU01000005">
    <property type="protein sequence ID" value="KKB64177.1"/>
    <property type="molecule type" value="Genomic_DNA"/>
</dbReference>